<dbReference type="AlphaFoldDB" id="R7T798"/>
<evidence type="ECO:0000256" key="1">
    <source>
        <dbReference type="SAM" id="MobiDB-lite"/>
    </source>
</evidence>
<proteinExistence type="predicted"/>
<evidence type="ECO:0000313" key="3">
    <source>
        <dbReference type="EnsemblMetazoa" id="CapteP222416"/>
    </source>
</evidence>
<name>R7T798_CAPTE</name>
<evidence type="ECO:0000313" key="4">
    <source>
        <dbReference type="Proteomes" id="UP000014760"/>
    </source>
</evidence>
<dbReference type="Proteomes" id="UP000014760">
    <property type="component" value="Unassembled WGS sequence"/>
</dbReference>
<reference evidence="4" key="1">
    <citation type="submission" date="2012-12" db="EMBL/GenBank/DDBJ databases">
        <authorList>
            <person name="Hellsten U."/>
            <person name="Grimwood J."/>
            <person name="Chapman J.A."/>
            <person name="Shapiro H."/>
            <person name="Aerts A."/>
            <person name="Otillar R.P."/>
            <person name="Terry A.Y."/>
            <person name="Boore J.L."/>
            <person name="Simakov O."/>
            <person name="Marletaz F."/>
            <person name="Cho S.-J."/>
            <person name="Edsinger-Gonzales E."/>
            <person name="Havlak P."/>
            <person name="Kuo D.-H."/>
            <person name="Larsson T."/>
            <person name="Lv J."/>
            <person name="Arendt D."/>
            <person name="Savage R."/>
            <person name="Osoegawa K."/>
            <person name="de Jong P."/>
            <person name="Lindberg D.R."/>
            <person name="Seaver E.C."/>
            <person name="Weisblat D.A."/>
            <person name="Putnam N.H."/>
            <person name="Grigoriev I.V."/>
            <person name="Rokhsar D.S."/>
        </authorList>
    </citation>
    <scope>NUCLEOTIDE SEQUENCE</scope>
    <source>
        <strain evidence="4">I ESC-2004</strain>
    </source>
</reference>
<dbReference type="EMBL" id="KB311324">
    <property type="protein sequence ID" value="ELT89519.1"/>
    <property type="molecule type" value="Genomic_DNA"/>
</dbReference>
<organism evidence="2">
    <name type="scientific">Capitella teleta</name>
    <name type="common">Polychaete worm</name>
    <dbReference type="NCBI Taxonomy" id="283909"/>
    <lineage>
        <taxon>Eukaryota</taxon>
        <taxon>Metazoa</taxon>
        <taxon>Spiralia</taxon>
        <taxon>Lophotrochozoa</taxon>
        <taxon>Annelida</taxon>
        <taxon>Polychaeta</taxon>
        <taxon>Sedentaria</taxon>
        <taxon>Scolecida</taxon>
        <taxon>Capitellidae</taxon>
        <taxon>Capitella</taxon>
    </lineage>
</organism>
<sequence>MWDPEQRRKNIAKQTAAKDKYHQTLKRIAFIAQGDHIKSHYRRGQYNPAEIQPRTASAPPTLTHPSVNSSCPTTPVKATRSMSHQYRASTPRVTKKTRCIENVDRLCDPSKRNPVSAFDEDVGEPILNLDRGKKTIGFIRTPMLPSLNERAKSGSSTRKDPNLVALPRFVELESLHTGAIFGLRSCLVPEERGPSASLVSGGCQVIQISKKFFLAHADEAIYSLIKFKTKVFPEEEELLDRLNANYEWQEYKKQAMTKFLRMSSKYGSSYKYDLTVLG</sequence>
<dbReference type="STRING" id="283909.R7T798"/>
<reference evidence="2 4" key="2">
    <citation type="journal article" date="2013" name="Nature">
        <title>Insights into bilaterian evolution from three spiralian genomes.</title>
        <authorList>
            <person name="Simakov O."/>
            <person name="Marletaz F."/>
            <person name="Cho S.J."/>
            <person name="Edsinger-Gonzales E."/>
            <person name="Havlak P."/>
            <person name="Hellsten U."/>
            <person name="Kuo D.H."/>
            <person name="Larsson T."/>
            <person name="Lv J."/>
            <person name="Arendt D."/>
            <person name="Savage R."/>
            <person name="Osoegawa K."/>
            <person name="de Jong P."/>
            <person name="Grimwood J."/>
            <person name="Chapman J.A."/>
            <person name="Shapiro H."/>
            <person name="Aerts A."/>
            <person name="Otillar R.P."/>
            <person name="Terry A.Y."/>
            <person name="Boore J.L."/>
            <person name="Grigoriev I.V."/>
            <person name="Lindberg D.R."/>
            <person name="Seaver E.C."/>
            <person name="Weisblat D.A."/>
            <person name="Putnam N.H."/>
            <person name="Rokhsar D.S."/>
        </authorList>
    </citation>
    <scope>NUCLEOTIDE SEQUENCE</scope>
    <source>
        <strain evidence="2 4">I ESC-2004</strain>
    </source>
</reference>
<gene>
    <name evidence="2" type="ORF">CAPTEDRAFT_222416</name>
</gene>
<keyword evidence="4" id="KW-1185">Reference proteome</keyword>
<dbReference type="EMBL" id="AMQN01003262">
    <property type="status" value="NOT_ANNOTATED_CDS"/>
    <property type="molecule type" value="Genomic_DNA"/>
</dbReference>
<evidence type="ECO:0000313" key="2">
    <source>
        <dbReference type="EMBL" id="ELT89519.1"/>
    </source>
</evidence>
<feature type="region of interest" description="Disordered" evidence="1">
    <location>
        <begin position="51"/>
        <end position="90"/>
    </location>
</feature>
<dbReference type="HOGENOM" id="CLU_1002013_0_0_1"/>
<feature type="compositionally biased region" description="Polar residues" evidence="1">
    <location>
        <begin position="80"/>
        <end position="90"/>
    </location>
</feature>
<protein>
    <recommendedName>
        <fullName evidence="5">Cyclic nucleotide-binding domain-containing protein</fullName>
    </recommendedName>
</protein>
<reference evidence="3" key="3">
    <citation type="submission" date="2015-06" db="UniProtKB">
        <authorList>
            <consortium name="EnsemblMetazoa"/>
        </authorList>
    </citation>
    <scope>IDENTIFICATION</scope>
</reference>
<feature type="compositionally biased region" description="Polar residues" evidence="1">
    <location>
        <begin position="54"/>
        <end position="73"/>
    </location>
</feature>
<dbReference type="OrthoDB" id="166212at2759"/>
<evidence type="ECO:0008006" key="5">
    <source>
        <dbReference type="Google" id="ProtNLM"/>
    </source>
</evidence>
<dbReference type="EnsemblMetazoa" id="CapteT222416">
    <property type="protein sequence ID" value="CapteP222416"/>
    <property type="gene ID" value="CapteG222416"/>
</dbReference>
<accession>R7T798</accession>